<dbReference type="PANTHER" id="PTHR35035">
    <property type="entry name" value="DISCOIDIN-INDUCING COMPLEX SUBUNIT B"/>
    <property type="match status" value="1"/>
</dbReference>
<dbReference type="Proteomes" id="UP000001064">
    <property type="component" value="Unassembled WGS sequence"/>
</dbReference>
<dbReference type="eggNOG" id="ENOG502REHX">
    <property type="taxonomic scope" value="Eukaryota"/>
</dbReference>
<dbReference type="PANTHER" id="PTHR35035:SF4">
    <property type="entry name" value="TRANSMEMBRANE PROTEIN"/>
    <property type="match status" value="1"/>
</dbReference>
<keyword evidence="1" id="KW-1133">Transmembrane helix</keyword>
<keyword evidence="1" id="KW-0472">Membrane</keyword>
<dbReference type="EMBL" id="GL870983">
    <property type="protein sequence ID" value="EGC38126.1"/>
    <property type="molecule type" value="Genomic_DNA"/>
</dbReference>
<dbReference type="OMA" id="IGTHESM"/>
<keyword evidence="4" id="KW-1185">Reference proteome</keyword>
<evidence type="ECO:0000313" key="3">
    <source>
        <dbReference type="EMBL" id="EGC38126.1"/>
    </source>
</evidence>
<keyword evidence="2" id="KW-0732">Signal</keyword>
<feature type="signal peptide" evidence="2">
    <location>
        <begin position="1"/>
        <end position="19"/>
    </location>
</feature>
<dbReference type="InParanoid" id="F0ZD66"/>
<protein>
    <submittedName>
        <fullName evidence="3">Uncharacterized protein</fullName>
    </submittedName>
</protein>
<dbReference type="GeneID" id="10502708"/>
<keyword evidence="1" id="KW-0812">Transmembrane</keyword>
<proteinExistence type="predicted"/>
<dbReference type="AlphaFoldDB" id="F0ZD66"/>
<dbReference type="OrthoDB" id="21578at2759"/>
<dbReference type="InterPro" id="IPR053370">
    <property type="entry name" value="QS_Complex_Regulator"/>
</dbReference>
<gene>
    <name evidence="3" type="ORF">DICPUDRAFT_76293</name>
</gene>
<feature type="chain" id="PRO_5003265028" evidence="2">
    <location>
        <begin position="20"/>
        <end position="931"/>
    </location>
</feature>
<accession>F0ZD66</accession>
<evidence type="ECO:0000256" key="1">
    <source>
        <dbReference type="SAM" id="Phobius"/>
    </source>
</evidence>
<organism evidence="3 4">
    <name type="scientific">Dictyostelium purpureum</name>
    <name type="common">Slime mold</name>
    <dbReference type="NCBI Taxonomy" id="5786"/>
    <lineage>
        <taxon>Eukaryota</taxon>
        <taxon>Amoebozoa</taxon>
        <taxon>Evosea</taxon>
        <taxon>Eumycetozoa</taxon>
        <taxon>Dictyostelia</taxon>
        <taxon>Dictyosteliales</taxon>
        <taxon>Dictyosteliaceae</taxon>
        <taxon>Dictyostelium</taxon>
    </lineage>
</organism>
<evidence type="ECO:0000313" key="4">
    <source>
        <dbReference type="Proteomes" id="UP000001064"/>
    </source>
</evidence>
<sequence>MKYIFIFIFLFFIVKKSLSQPTVNNIFKKPTGDFNIIENWDKGVPTLNDGYRAIIGVSESGGAWSNQQVTNFNGPANAFWIQVGQSSTLGNTFTTTYGVNAENFIIVNKALVSFQIAGNPTTNAANYYCDIDKFSLIAANISITKNFKSDAIFVLDPTSYMNVVSSTFNTKIIQNTQSFSFYKDSKIVLMGLKGFENSSHEFHNTDLLVNNNPEQGSSWFDTNTEVYFYNSNYTSYDIFNIYNNSEMFLFDSDAKFIYDNDGENYIGLQIKKSALYVVGSTFYSSKYIGNYDSQIIFEDSTGTISNDFNLFDHSVLYGDNSKITFNNIFSIYNTSQLNIKDNSNVNILGAVSITDQGVASINNSIFTVNNKNIDPSNTKLYFQIYDSAKFFSYNSQLSIECYFLAADDSDIYFESSSVSINSFAQLSEKSTMTLRKSTISLDEDLSLWENSNFALLNQSTLTVLGYLSFYNQSFMTVRDSKVTISGFVYDYTSAIKNYYFAIINSNFNVNGYFISYGSLLLKSGSTFNVNNQFTIKGYFNIESNSQFSIKGSFINYGIVEMTDSKGFIEDGQLKLTDNSDFTLTNSEITLKNGDLLLSSSANLQLINSQILNQDGSLTFDGEIHLNSKSSLKNSAHFILNNNIVPSESGSQTFDNSGTLDINNGNETTTNILVPMTNAGTVNLGKNAFIISYTQTNGNLILNKAVLSSNNTIIVNNSGIQGSGQLNGSITTNGGKLGNSSISNLDINGDLDSYKDTYTFTLDSNTTSSFINISNNATINNSTLVIRVNVNLLTDGTQLNTTLIQSNNLKGNGFSNIIFKSYDPKANTESDIEGCKHSVAYNRGTLGVLLNSNKDKECSSNNGSTGGTDGGDGGDGGEKTYFGNSLTAGAIAGIVVGIAAFVVIAGVIVHFRNKIPKVERLSFKLKQVNNNA</sequence>
<evidence type="ECO:0000256" key="2">
    <source>
        <dbReference type="SAM" id="SignalP"/>
    </source>
</evidence>
<dbReference type="RefSeq" id="XP_003285340.1">
    <property type="nucleotide sequence ID" value="XM_003285292.1"/>
</dbReference>
<feature type="transmembrane region" description="Helical" evidence="1">
    <location>
        <begin position="887"/>
        <end position="910"/>
    </location>
</feature>
<dbReference type="FunCoup" id="F0ZD66">
    <property type="interactions" value="743"/>
</dbReference>
<dbReference type="VEuPathDB" id="AmoebaDB:DICPUDRAFT_76293"/>
<name>F0ZD66_DICPU</name>
<dbReference type="KEGG" id="dpp:DICPUDRAFT_76293"/>
<reference evidence="4" key="1">
    <citation type="journal article" date="2011" name="Genome Biol.">
        <title>Comparative genomics of the social amoebae Dictyostelium discoideum and Dictyostelium purpureum.</title>
        <authorList>
            <consortium name="US DOE Joint Genome Institute (JGI-PGF)"/>
            <person name="Sucgang R."/>
            <person name="Kuo A."/>
            <person name="Tian X."/>
            <person name="Salerno W."/>
            <person name="Parikh A."/>
            <person name="Feasley C.L."/>
            <person name="Dalin E."/>
            <person name="Tu H."/>
            <person name="Huang E."/>
            <person name="Barry K."/>
            <person name="Lindquist E."/>
            <person name="Shapiro H."/>
            <person name="Bruce D."/>
            <person name="Schmutz J."/>
            <person name="Salamov A."/>
            <person name="Fey P."/>
            <person name="Gaudet P."/>
            <person name="Anjard C."/>
            <person name="Babu M.M."/>
            <person name="Basu S."/>
            <person name="Bushmanova Y."/>
            <person name="van der Wel H."/>
            <person name="Katoh-Kurasawa M."/>
            <person name="Dinh C."/>
            <person name="Coutinho P.M."/>
            <person name="Saito T."/>
            <person name="Elias M."/>
            <person name="Schaap P."/>
            <person name="Kay R.R."/>
            <person name="Henrissat B."/>
            <person name="Eichinger L."/>
            <person name="Rivero F."/>
            <person name="Putnam N.H."/>
            <person name="West C.M."/>
            <person name="Loomis W.F."/>
            <person name="Chisholm R.L."/>
            <person name="Shaulsky G."/>
            <person name="Strassmann J.E."/>
            <person name="Queller D.C."/>
            <person name="Kuspa A."/>
            <person name="Grigoriev I.V."/>
        </authorList>
    </citation>
    <scope>NUCLEOTIDE SEQUENCE [LARGE SCALE GENOMIC DNA]</scope>
    <source>
        <strain evidence="4">QSDP1</strain>
    </source>
</reference>